<evidence type="ECO:0000256" key="1">
    <source>
        <dbReference type="SAM" id="Coils"/>
    </source>
</evidence>
<organism evidence="2 3">
    <name type="scientific">Thermobacillus xylanilyticus</name>
    <dbReference type="NCBI Taxonomy" id="76633"/>
    <lineage>
        <taxon>Bacteria</taxon>
        <taxon>Bacillati</taxon>
        <taxon>Bacillota</taxon>
        <taxon>Bacilli</taxon>
        <taxon>Bacillales</taxon>
        <taxon>Paenibacillaceae</taxon>
        <taxon>Thermobacillus</taxon>
    </lineage>
</organism>
<dbReference type="Proteomes" id="UP000681526">
    <property type="component" value="Unassembled WGS sequence"/>
</dbReference>
<feature type="coiled-coil region" evidence="1">
    <location>
        <begin position="29"/>
        <end position="77"/>
    </location>
</feature>
<sequence length="79" mass="9943">MGADEYLFLQQQRFVYVPKNEWKKVNRWNDELLKAKEWYEDQISNYQKEVLNQKKMIEELNDWVKQLEEAKKWLMEQMK</sequence>
<protein>
    <submittedName>
        <fullName evidence="2">Uncharacterized protein</fullName>
    </submittedName>
</protein>
<keyword evidence="3" id="KW-1185">Reference proteome</keyword>
<gene>
    <name evidence="2" type="primary">txxe 2443</name>
    <name evidence="2" type="ORF">TXXE_12265</name>
</gene>
<comment type="caution">
    <text evidence="2">The sequence shown here is derived from an EMBL/GenBank/DDBJ whole genome shotgun (WGS) entry which is preliminary data.</text>
</comment>
<evidence type="ECO:0000313" key="2">
    <source>
        <dbReference type="EMBL" id="CAG5088742.1"/>
    </source>
</evidence>
<evidence type="ECO:0000313" key="3">
    <source>
        <dbReference type="Proteomes" id="UP000681526"/>
    </source>
</evidence>
<keyword evidence="1" id="KW-0175">Coiled coil</keyword>
<reference evidence="2 3" key="1">
    <citation type="submission" date="2021-04" db="EMBL/GenBank/DDBJ databases">
        <authorList>
            <person name="Rakotoarivonina H."/>
        </authorList>
    </citation>
    <scope>NUCLEOTIDE SEQUENCE [LARGE SCALE GENOMIC DNA]</scope>
    <source>
        <strain evidence="2 3">XE</strain>
    </source>
</reference>
<accession>A0ABM8V5E8</accession>
<proteinExistence type="predicted"/>
<dbReference type="EMBL" id="CAJRAY010000059">
    <property type="protein sequence ID" value="CAG5088742.1"/>
    <property type="molecule type" value="Genomic_DNA"/>
</dbReference>
<name>A0ABM8V5E8_THEXY</name>